<dbReference type="SUPFAM" id="SSF53850">
    <property type="entry name" value="Periplasmic binding protein-like II"/>
    <property type="match status" value="1"/>
</dbReference>
<dbReference type="InterPro" id="IPR036388">
    <property type="entry name" value="WH-like_DNA-bd_sf"/>
</dbReference>
<dbReference type="EMBL" id="AYER01000003">
    <property type="protein sequence ID" value="ESK40600.1"/>
    <property type="molecule type" value="Genomic_DNA"/>
</dbReference>
<dbReference type="PATRIC" id="fig|1392540.3.peg.1022"/>
<dbReference type="OrthoDB" id="8557381at2"/>
<evidence type="ECO:0000256" key="2">
    <source>
        <dbReference type="ARBA" id="ARBA00023015"/>
    </source>
</evidence>
<dbReference type="Gene3D" id="1.10.10.10">
    <property type="entry name" value="Winged helix-like DNA-binding domain superfamily/Winged helix DNA-binding domain"/>
    <property type="match status" value="1"/>
</dbReference>
<keyword evidence="7" id="KW-1185">Reference proteome</keyword>
<dbReference type="AlphaFoldDB" id="V2TXI7"/>
<dbReference type="SUPFAM" id="SSF46785">
    <property type="entry name" value="Winged helix' DNA-binding domain"/>
    <property type="match status" value="1"/>
</dbReference>
<dbReference type="STRING" id="1392540.P256_01055"/>
<organism evidence="6 7">
    <name type="scientific">Acinetobacter nectaris CIP 110549</name>
    <dbReference type="NCBI Taxonomy" id="1392540"/>
    <lineage>
        <taxon>Bacteria</taxon>
        <taxon>Pseudomonadati</taxon>
        <taxon>Pseudomonadota</taxon>
        <taxon>Gammaproteobacteria</taxon>
        <taxon>Moraxellales</taxon>
        <taxon>Moraxellaceae</taxon>
        <taxon>Acinetobacter</taxon>
    </lineage>
</organism>
<dbReference type="Pfam" id="PF03466">
    <property type="entry name" value="LysR_substrate"/>
    <property type="match status" value="1"/>
</dbReference>
<dbReference type="PANTHER" id="PTHR30118">
    <property type="entry name" value="HTH-TYPE TRANSCRIPTIONAL REGULATOR LEUO-RELATED"/>
    <property type="match status" value="1"/>
</dbReference>
<feature type="domain" description="HTH lysR-type" evidence="5">
    <location>
        <begin position="10"/>
        <end position="67"/>
    </location>
</feature>
<dbReference type="InterPro" id="IPR005119">
    <property type="entry name" value="LysR_subst-bd"/>
</dbReference>
<evidence type="ECO:0000256" key="3">
    <source>
        <dbReference type="ARBA" id="ARBA00023125"/>
    </source>
</evidence>
<evidence type="ECO:0000256" key="1">
    <source>
        <dbReference type="ARBA" id="ARBA00009437"/>
    </source>
</evidence>
<name>V2TXI7_9GAMM</name>
<reference evidence="6 7" key="1">
    <citation type="submission" date="2013-10" db="EMBL/GenBank/DDBJ databases">
        <title>The Genome Sequence of Acinetobacter nectaris CIP 110549.</title>
        <authorList>
            <consortium name="The Broad Institute Genomics Platform"/>
            <consortium name="The Broad Institute Genome Sequencing Center for Infectious Disease"/>
            <person name="Cerqueira G."/>
            <person name="Feldgarden M."/>
            <person name="Courvalin P."/>
            <person name="Grillot-Courvalin C."/>
            <person name="Clermont D."/>
            <person name="Rocha E."/>
            <person name="Yoon E.-J."/>
            <person name="Nemec A."/>
            <person name="Young S.K."/>
            <person name="Zeng Q."/>
            <person name="Gargeya S."/>
            <person name="Fitzgerald M."/>
            <person name="Abouelleil A."/>
            <person name="Alvarado L."/>
            <person name="Berlin A.M."/>
            <person name="Chapman S.B."/>
            <person name="Gainer-Dewar J."/>
            <person name="Goldberg J."/>
            <person name="Gnerre S."/>
            <person name="Griggs A."/>
            <person name="Gujja S."/>
            <person name="Hansen M."/>
            <person name="Howarth C."/>
            <person name="Imamovic A."/>
            <person name="Ireland A."/>
            <person name="Larimer J."/>
            <person name="McCowan C."/>
            <person name="Murphy C."/>
            <person name="Pearson M."/>
            <person name="Poon T.W."/>
            <person name="Priest M."/>
            <person name="Roberts A."/>
            <person name="Saif S."/>
            <person name="Shea T."/>
            <person name="Sykes S."/>
            <person name="Wortman J."/>
            <person name="Nusbaum C."/>
            <person name="Birren B."/>
        </authorList>
    </citation>
    <scope>NUCLEOTIDE SEQUENCE [LARGE SCALE GENOMIC DNA]</scope>
    <source>
        <strain evidence="6 7">CIP 110549</strain>
    </source>
</reference>
<dbReference type="InterPro" id="IPR036390">
    <property type="entry name" value="WH_DNA-bd_sf"/>
</dbReference>
<gene>
    <name evidence="6" type="ORF">P256_01055</name>
</gene>
<evidence type="ECO:0000256" key="4">
    <source>
        <dbReference type="ARBA" id="ARBA00023163"/>
    </source>
</evidence>
<dbReference type="GO" id="GO:0003700">
    <property type="term" value="F:DNA-binding transcription factor activity"/>
    <property type="evidence" value="ECO:0007669"/>
    <property type="project" value="InterPro"/>
</dbReference>
<evidence type="ECO:0000313" key="7">
    <source>
        <dbReference type="Proteomes" id="UP000023785"/>
    </source>
</evidence>
<keyword evidence="3" id="KW-0238">DNA-binding</keyword>
<keyword evidence="2" id="KW-0805">Transcription regulation</keyword>
<dbReference type="eggNOG" id="COG0583">
    <property type="taxonomic scope" value="Bacteria"/>
</dbReference>
<proteinExistence type="inferred from homology"/>
<keyword evidence="4" id="KW-0804">Transcription</keyword>
<comment type="caution">
    <text evidence="6">The sequence shown here is derived from an EMBL/GenBank/DDBJ whole genome shotgun (WGS) entry which is preliminary data.</text>
</comment>
<evidence type="ECO:0000259" key="5">
    <source>
        <dbReference type="PROSITE" id="PS50931"/>
    </source>
</evidence>
<protein>
    <recommendedName>
        <fullName evidence="5">HTH lysR-type domain-containing protein</fullName>
    </recommendedName>
</protein>
<dbReference type="InterPro" id="IPR000847">
    <property type="entry name" value="LysR_HTH_N"/>
</dbReference>
<dbReference type="PANTHER" id="PTHR30118:SF15">
    <property type="entry name" value="TRANSCRIPTIONAL REGULATORY PROTEIN"/>
    <property type="match status" value="1"/>
</dbReference>
<evidence type="ECO:0000313" key="6">
    <source>
        <dbReference type="EMBL" id="ESK40600.1"/>
    </source>
</evidence>
<comment type="similarity">
    <text evidence="1">Belongs to the LysR transcriptional regulatory family.</text>
</comment>
<dbReference type="Gene3D" id="3.40.190.10">
    <property type="entry name" value="Periplasmic binding protein-like II"/>
    <property type="match status" value="2"/>
</dbReference>
<dbReference type="GO" id="GO:0003677">
    <property type="term" value="F:DNA binding"/>
    <property type="evidence" value="ECO:0007669"/>
    <property type="project" value="UniProtKB-KW"/>
</dbReference>
<dbReference type="PROSITE" id="PS50931">
    <property type="entry name" value="HTH_LYSR"/>
    <property type="match status" value="1"/>
</dbReference>
<dbReference type="InterPro" id="IPR050389">
    <property type="entry name" value="LysR-type_TF"/>
</dbReference>
<dbReference type="Proteomes" id="UP000023785">
    <property type="component" value="Unassembled WGS sequence"/>
</dbReference>
<sequence length="312" mass="35500">MQMIIYMRNVDMNLLKALDALLTEQSVTRAAHRLDLSVSAMSRNLTRLRAVTGDLLLVQAGRKMVLTSYAMEVREHVHEITHEAYSLLQPTQKKLNLDTLERNFTLRANEGFINLIASTLAKELQEKAPKSCLSFIEKFDKNAQALRDGTLDLEVGVIGTNAPEMKTKTLFRDRFVGICCHKHPLLQNDEITVQNYTAYKHIVVSRKNKSRGPVDIELANYGLERQINMVVPSFSTAINIVRNSELIGLIPLSTLGFITTESNISGITYFELPVITPFINISAIWHPHQQDNLEHRWFRETIMKICNSFPIH</sequence>
<accession>V2TXI7</accession>
<dbReference type="HOGENOM" id="CLU_039613_39_3_6"/>
<dbReference type="Pfam" id="PF00126">
    <property type="entry name" value="HTH_1"/>
    <property type="match status" value="1"/>
</dbReference>